<evidence type="ECO:0000256" key="4">
    <source>
        <dbReference type="ARBA" id="ARBA00022741"/>
    </source>
</evidence>
<evidence type="ECO:0000259" key="10">
    <source>
        <dbReference type="PROSITE" id="PS50011"/>
    </source>
</evidence>
<evidence type="ECO:0000256" key="7">
    <source>
        <dbReference type="ARBA" id="ARBA00047899"/>
    </source>
</evidence>
<evidence type="ECO:0000256" key="6">
    <source>
        <dbReference type="ARBA" id="ARBA00022840"/>
    </source>
</evidence>
<dbReference type="Gene3D" id="1.10.510.10">
    <property type="entry name" value="Transferase(Phosphotransferase) domain 1"/>
    <property type="match status" value="1"/>
</dbReference>
<comment type="catalytic activity">
    <reaction evidence="8">
        <text>L-seryl-[protein] + ATP = O-phospho-L-seryl-[protein] + ADP + H(+)</text>
        <dbReference type="Rhea" id="RHEA:17989"/>
        <dbReference type="Rhea" id="RHEA-COMP:9863"/>
        <dbReference type="Rhea" id="RHEA-COMP:11604"/>
        <dbReference type="ChEBI" id="CHEBI:15378"/>
        <dbReference type="ChEBI" id="CHEBI:29999"/>
        <dbReference type="ChEBI" id="CHEBI:30616"/>
        <dbReference type="ChEBI" id="CHEBI:83421"/>
        <dbReference type="ChEBI" id="CHEBI:456216"/>
        <dbReference type="EC" id="2.7.11.1"/>
    </reaction>
</comment>
<dbReference type="GO" id="GO:0004674">
    <property type="term" value="F:protein serine/threonine kinase activity"/>
    <property type="evidence" value="ECO:0007669"/>
    <property type="project" value="UniProtKB-KW"/>
</dbReference>
<evidence type="ECO:0000256" key="1">
    <source>
        <dbReference type="ARBA" id="ARBA00012513"/>
    </source>
</evidence>
<dbReference type="GO" id="GO:0005524">
    <property type="term" value="F:ATP binding"/>
    <property type="evidence" value="ECO:0007669"/>
    <property type="project" value="UniProtKB-UniRule"/>
</dbReference>
<keyword evidence="4 9" id="KW-0547">Nucleotide-binding</keyword>
<dbReference type="InterPro" id="IPR011009">
    <property type="entry name" value="Kinase-like_dom_sf"/>
</dbReference>
<dbReference type="AlphaFoldDB" id="A0AB34KES0"/>
<keyword evidence="3" id="KW-0808">Transferase</keyword>
<dbReference type="GO" id="GO:0005634">
    <property type="term" value="C:nucleus"/>
    <property type="evidence" value="ECO:0007669"/>
    <property type="project" value="TreeGrafter"/>
</dbReference>
<name>A0AB34KES0_9PEZI</name>
<dbReference type="Pfam" id="PF00069">
    <property type="entry name" value="Pkinase"/>
    <property type="match status" value="2"/>
</dbReference>
<gene>
    <name evidence="11" type="ORF">WHR41_09422</name>
</gene>
<protein>
    <recommendedName>
        <fullName evidence="1">non-specific serine/threonine protein kinase</fullName>
        <ecNumber evidence="1">2.7.11.1</ecNumber>
    </recommendedName>
</protein>
<dbReference type="EC" id="2.7.11.1" evidence="1"/>
<comment type="catalytic activity">
    <reaction evidence="7">
        <text>L-threonyl-[protein] + ATP = O-phospho-L-threonyl-[protein] + ADP + H(+)</text>
        <dbReference type="Rhea" id="RHEA:46608"/>
        <dbReference type="Rhea" id="RHEA-COMP:11060"/>
        <dbReference type="Rhea" id="RHEA-COMP:11605"/>
        <dbReference type="ChEBI" id="CHEBI:15378"/>
        <dbReference type="ChEBI" id="CHEBI:30013"/>
        <dbReference type="ChEBI" id="CHEBI:30616"/>
        <dbReference type="ChEBI" id="CHEBI:61977"/>
        <dbReference type="ChEBI" id="CHEBI:456216"/>
        <dbReference type="EC" id="2.7.11.1"/>
    </reaction>
</comment>
<dbReference type="SUPFAM" id="SSF56112">
    <property type="entry name" value="Protein kinase-like (PK-like)"/>
    <property type="match status" value="1"/>
</dbReference>
<dbReference type="InterPro" id="IPR051334">
    <property type="entry name" value="SRPK"/>
</dbReference>
<dbReference type="PANTHER" id="PTHR47634">
    <property type="entry name" value="PROTEIN KINASE DOMAIN-CONTAINING PROTEIN-RELATED"/>
    <property type="match status" value="1"/>
</dbReference>
<comment type="caution">
    <text evidence="11">The sequence shown here is derived from an EMBL/GenBank/DDBJ whole genome shotgun (WGS) entry which is preliminary data.</text>
</comment>
<keyword evidence="12" id="KW-1185">Reference proteome</keyword>
<dbReference type="GO" id="GO:0050684">
    <property type="term" value="P:regulation of mRNA processing"/>
    <property type="evidence" value="ECO:0007669"/>
    <property type="project" value="TreeGrafter"/>
</dbReference>
<organism evidence="11 12">
    <name type="scientific">Cladosporium halotolerans</name>
    <dbReference type="NCBI Taxonomy" id="1052096"/>
    <lineage>
        <taxon>Eukaryota</taxon>
        <taxon>Fungi</taxon>
        <taxon>Dikarya</taxon>
        <taxon>Ascomycota</taxon>
        <taxon>Pezizomycotina</taxon>
        <taxon>Dothideomycetes</taxon>
        <taxon>Dothideomycetidae</taxon>
        <taxon>Cladosporiales</taxon>
        <taxon>Cladosporiaceae</taxon>
        <taxon>Cladosporium</taxon>
    </lineage>
</organism>
<dbReference type="InterPro" id="IPR000719">
    <property type="entry name" value="Prot_kinase_dom"/>
</dbReference>
<dbReference type="RefSeq" id="XP_069225127.1">
    <property type="nucleotide sequence ID" value="XM_069378025.1"/>
</dbReference>
<evidence type="ECO:0000256" key="5">
    <source>
        <dbReference type="ARBA" id="ARBA00022777"/>
    </source>
</evidence>
<dbReference type="EMBL" id="JAAQHG020000079">
    <property type="protein sequence ID" value="KAL1582020.1"/>
    <property type="molecule type" value="Genomic_DNA"/>
</dbReference>
<accession>A0AB34KES0</accession>
<evidence type="ECO:0000256" key="9">
    <source>
        <dbReference type="PROSITE-ProRule" id="PRU10141"/>
    </source>
</evidence>
<reference evidence="11 12" key="1">
    <citation type="journal article" date="2020" name="Microbiol. Resour. Announc.">
        <title>Draft Genome Sequence of a Cladosporium Species Isolated from the Mesophotic Ascidian Didemnum maculosum.</title>
        <authorList>
            <person name="Gioti A."/>
            <person name="Siaperas R."/>
            <person name="Nikolaivits E."/>
            <person name="Le Goff G."/>
            <person name="Ouazzani J."/>
            <person name="Kotoulas G."/>
            <person name="Topakas E."/>
        </authorList>
    </citation>
    <scope>NUCLEOTIDE SEQUENCE [LARGE SCALE GENOMIC DNA]</scope>
    <source>
        <strain evidence="11 12">TM138-S3</strain>
    </source>
</reference>
<dbReference type="Proteomes" id="UP000803884">
    <property type="component" value="Unassembled WGS sequence"/>
</dbReference>
<keyword evidence="5" id="KW-0418">Kinase</keyword>
<keyword evidence="2" id="KW-0723">Serine/threonine-protein kinase</keyword>
<proteinExistence type="predicted"/>
<dbReference type="GO" id="GO:0005737">
    <property type="term" value="C:cytoplasm"/>
    <property type="evidence" value="ECO:0007669"/>
    <property type="project" value="TreeGrafter"/>
</dbReference>
<evidence type="ECO:0000313" key="12">
    <source>
        <dbReference type="Proteomes" id="UP000803884"/>
    </source>
</evidence>
<dbReference type="SMART" id="SM00220">
    <property type="entry name" value="S_TKc"/>
    <property type="match status" value="1"/>
</dbReference>
<dbReference type="PANTHER" id="PTHR47634:SF9">
    <property type="entry name" value="PROTEIN KINASE DOMAIN-CONTAINING PROTEIN-RELATED"/>
    <property type="match status" value="1"/>
</dbReference>
<dbReference type="PROSITE" id="PS00107">
    <property type="entry name" value="PROTEIN_KINASE_ATP"/>
    <property type="match status" value="1"/>
</dbReference>
<sequence length="440" mass="49053">MQCLHPLARSVASKSRLRTSFRDVLGLTHRYLHTGVPMAKSAGFATCELDAEPLHRYRAGGYHPLHLGDRLKAGRYEVLHKLGWGGYATVWLGKDHDLGLPVAMKVIVSELCDENHEASMYHHVSCGPPEHPGRDKLPQMLDSFTFEGPNGVHQCLILELLGASMSSMFEKYETNRLPSGLAWDVARQVVQATSYMHDMGIVHGDLHPGNIALLNPAILGKSAEEIVASMDAPATADVRASDGERLTNHLPQYLVLPSAIPQPKSLTDCKVKVIDLGSAFLSDHHPSTMRMRCPLPYRAPEAVITSQWDKEADIWSLGCTIFALIVGYPPFDSFLFKEQELVSQWIGTFGELPSEWQGYSTLQDIDQAELDVGSLTDWLRETYYDDDRPPSLTDTDLERVGGLLLRLLQYRPSDRPSAGEILLDPLFHPHTFRVDNLARQ</sequence>
<evidence type="ECO:0000256" key="2">
    <source>
        <dbReference type="ARBA" id="ARBA00022527"/>
    </source>
</evidence>
<keyword evidence="6 9" id="KW-0067">ATP-binding</keyword>
<dbReference type="GO" id="GO:0000245">
    <property type="term" value="P:spliceosomal complex assembly"/>
    <property type="evidence" value="ECO:0007669"/>
    <property type="project" value="TreeGrafter"/>
</dbReference>
<dbReference type="PROSITE" id="PS50011">
    <property type="entry name" value="PROTEIN_KINASE_DOM"/>
    <property type="match status" value="1"/>
</dbReference>
<evidence type="ECO:0000256" key="3">
    <source>
        <dbReference type="ARBA" id="ARBA00022679"/>
    </source>
</evidence>
<dbReference type="Gene3D" id="3.30.200.20">
    <property type="entry name" value="Phosphorylase Kinase, domain 1"/>
    <property type="match status" value="1"/>
</dbReference>
<dbReference type="InterPro" id="IPR017441">
    <property type="entry name" value="Protein_kinase_ATP_BS"/>
</dbReference>
<evidence type="ECO:0000256" key="8">
    <source>
        <dbReference type="ARBA" id="ARBA00048679"/>
    </source>
</evidence>
<feature type="domain" description="Protein kinase" evidence="10">
    <location>
        <begin position="76"/>
        <end position="427"/>
    </location>
</feature>
<dbReference type="GeneID" id="96010863"/>
<feature type="binding site" evidence="9">
    <location>
        <position position="105"/>
    </location>
    <ligand>
        <name>ATP</name>
        <dbReference type="ChEBI" id="CHEBI:30616"/>
    </ligand>
</feature>
<evidence type="ECO:0000313" key="11">
    <source>
        <dbReference type="EMBL" id="KAL1582020.1"/>
    </source>
</evidence>